<keyword evidence="7" id="KW-0723">Serine/threonine-protein kinase</keyword>
<dbReference type="InterPro" id="IPR045081">
    <property type="entry name" value="AN32"/>
</dbReference>
<keyword evidence="2" id="KW-0677">Repeat</keyword>
<dbReference type="SMART" id="SM00320">
    <property type="entry name" value="WD40"/>
    <property type="match status" value="3"/>
</dbReference>
<evidence type="ECO:0000256" key="5">
    <source>
        <dbReference type="SAM" id="MobiDB-lite"/>
    </source>
</evidence>
<feature type="region of interest" description="Disordered" evidence="5">
    <location>
        <begin position="270"/>
        <end position="289"/>
    </location>
</feature>
<dbReference type="Pfam" id="PF14560">
    <property type="entry name" value="Ubiquitin_2"/>
    <property type="match status" value="1"/>
</dbReference>
<feature type="compositionally biased region" description="Low complexity" evidence="5">
    <location>
        <begin position="308"/>
        <end position="321"/>
    </location>
</feature>
<sequence>MSGYRTLHRESLGSFPIWHLLTTTSSSREDSSTSRGTSATASASTTITNTTASCWRLWAACGDGAIRCYLMKEKSLHNNNSNNKNDNNDDNNDNDDDNAILDASACQCILTHILKPSDDDDETNNKQQGTVVMTPGYSQVQVIELKQQEQEQEQDKQENNDDDDDIDGDTQQCIFVVLAMSMAGTIHVYKLQNDYNMKLQTQTHNTKDKTKDYTQQVAPDYEFTVEHATGTCMRLCPNNPNNDNDNDDNRTIRVAVPCLDGTVAIVSTGISQQKTKRNESSSSVPTPAGTVIQRYSSPIQQPPLSESTTTTTTTRPNNNNNIVMSMDWHPHRPNLLAVGRRDGLVELLSSSSSSSSSPNTDNDQPYYYYHRLVHHEAPLRTLAFTPDGHLLATCSDDGMLCLWDMSRQHPQRPQQQPPPVLVNHVTQAHASWIFQCVALPDSRRFVTTGADSKIHVWKVDELAKGPVHTFTSGSGGGGGGGIRPWPSEQKSNLNNDTTTANNNTTTAAAVNADGSQDDTVDTNSSKTTMDGGCVWTIACQQQQRQQQKSIAKSSSVVAPRLISGSERGEIQIYGTAHGNMPFVPKELRSTPTFTSTTKTTITTTTTTPSQPVSAIPAVVVAASELVPGETRIQDSDGFIGTVAYVGPVASSKSPNEIYAGIVWDDESRGKHDGSVICRQTNTIVRHFSCNRPNQGSFLKLKMINVGGPLTTSLLKSKYVDRDAPIIAPNNVLPHTATTSTGRELPIEFLGELKIRERQQLQDVDKISLRRSGISRAADDDEQFQEYHQIKEIDLAGNLLCQWFQVLKIMRQFPQLEHFSIAYNFVRNVTSIQNNPVLFGITFDRIKVLNLNHCAITSFETIQWIADTMPNIESLCVANNDLSDLSTLQVMIGLEKLQRLDCSNCHFESWHDQVSKFGTLPNLEWLSLDDNPIPCIPMDAGVSSSFPQLTSLQISGTAISDWMDLEGIQSFGKLKVLRIKNLPLTAELGQAEVRSMCIARYPQLELLNGSIVSQLERVEAEKRYVAMVSHLLQRCHLDENESIQEQDVLAQHPRFVELKEKYHTLVISNNKNKNNSITGGDNLAASVYNVTVRSLAPSSCTMEPIRRRLPGTITVERLKALCSRRFGGLDYDLIRLRFRNDGDSLPVELDDDEKALNYYGLNDGAEIWMDEVDVVEQEHQRELEHLEQERRIAQHDRTIQAMKELKRMG</sequence>
<dbReference type="Pfam" id="PF01302">
    <property type="entry name" value="CAP_GLY"/>
    <property type="match status" value="1"/>
</dbReference>
<keyword evidence="8" id="KW-1185">Reference proteome</keyword>
<dbReference type="InterPro" id="IPR019775">
    <property type="entry name" value="WD40_repeat_CS"/>
</dbReference>
<evidence type="ECO:0000256" key="1">
    <source>
        <dbReference type="ARBA" id="ARBA00022614"/>
    </source>
</evidence>
<evidence type="ECO:0000256" key="2">
    <source>
        <dbReference type="ARBA" id="ARBA00022737"/>
    </source>
</evidence>
<evidence type="ECO:0000313" key="7">
    <source>
        <dbReference type="EMBL" id="KAG7343685.1"/>
    </source>
</evidence>
<dbReference type="GO" id="GO:0042393">
    <property type="term" value="F:histone binding"/>
    <property type="evidence" value="ECO:0007669"/>
    <property type="project" value="TreeGrafter"/>
</dbReference>
<feature type="repeat" description="WD" evidence="3">
    <location>
        <begin position="426"/>
        <end position="460"/>
    </location>
</feature>
<keyword evidence="7" id="KW-0418">Kinase</keyword>
<feature type="repeat" description="WD" evidence="3">
    <location>
        <begin position="372"/>
        <end position="413"/>
    </location>
</feature>
<protein>
    <submittedName>
        <fullName evidence="7">WD-40 repeat-containing serine/threonine protein kinase</fullName>
    </submittedName>
</protein>
<proteinExistence type="predicted"/>
<keyword evidence="4" id="KW-0175">Coiled coil</keyword>
<dbReference type="PROSITE" id="PS50082">
    <property type="entry name" value="WD_REPEATS_2"/>
    <property type="match status" value="2"/>
</dbReference>
<keyword evidence="3" id="KW-0853">WD repeat</keyword>
<evidence type="ECO:0000256" key="4">
    <source>
        <dbReference type="SAM" id="Coils"/>
    </source>
</evidence>
<dbReference type="CDD" id="cd17044">
    <property type="entry name" value="Ubl_TBCE"/>
    <property type="match status" value="1"/>
</dbReference>
<keyword evidence="7" id="KW-0808">Transferase</keyword>
<organism evidence="7 8">
    <name type="scientific">Nitzschia inconspicua</name>
    <dbReference type="NCBI Taxonomy" id="303405"/>
    <lineage>
        <taxon>Eukaryota</taxon>
        <taxon>Sar</taxon>
        <taxon>Stramenopiles</taxon>
        <taxon>Ochrophyta</taxon>
        <taxon>Bacillariophyta</taxon>
        <taxon>Bacillariophyceae</taxon>
        <taxon>Bacillariophycidae</taxon>
        <taxon>Bacillariales</taxon>
        <taxon>Bacillariaceae</taxon>
        <taxon>Nitzschia</taxon>
    </lineage>
</organism>
<gene>
    <name evidence="7" type="ORF">IV203_021693</name>
</gene>
<dbReference type="GO" id="GO:0005634">
    <property type="term" value="C:nucleus"/>
    <property type="evidence" value="ECO:0007669"/>
    <property type="project" value="TreeGrafter"/>
</dbReference>
<dbReference type="AlphaFoldDB" id="A0A9K3KHE8"/>
<evidence type="ECO:0000313" key="8">
    <source>
        <dbReference type="Proteomes" id="UP000693970"/>
    </source>
</evidence>
<dbReference type="Pfam" id="PF00400">
    <property type="entry name" value="WD40"/>
    <property type="match status" value="2"/>
</dbReference>
<keyword evidence="1" id="KW-0433">Leucine-rich repeat</keyword>
<feature type="domain" description="CAP-Gly" evidence="6">
    <location>
        <begin position="626"/>
        <end position="704"/>
    </location>
</feature>
<dbReference type="InterPro" id="IPR001680">
    <property type="entry name" value="WD40_rpt"/>
</dbReference>
<dbReference type="InterPro" id="IPR000626">
    <property type="entry name" value="Ubiquitin-like_dom"/>
</dbReference>
<name>A0A9K3KHE8_9STRA</name>
<feature type="compositionally biased region" description="Basic and acidic residues" evidence="5">
    <location>
        <begin position="148"/>
        <end position="159"/>
    </location>
</feature>
<dbReference type="PANTHER" id="PTHR11375:SF0">
    <property type="entry name" value="ACIDIC LEUCINE-RICH NUCLEAR PHOSPHOPROTEIN 32 FAMILY MEMBER A"/>
    <property type="match status" value="1"/>
</dbReference>
<dbReference type="SMART" id="SM01052">
    <property type="entry name" value="CAP_GLY"/>
    <property type="match status" value="1"/>
</dbReference>
<dbReference type="OrthoDB" id="5273213at2759"/>
<feature type="region of interest" description="Disordered" evidence="5">
    <location>
        <begin position="148"/>
        <end position="168"/>
    </location>
</feature>
<evidence type="ECO:0000259" key="6">
    <source>
        <dbReference type="SMART" id="SM01052"/>
    </source>
</evidence>
<feature type="coiled-coil region" evidence="4">
    <location>
        <begin position="1168"/>
        <end position="1195"/>
    </location>
</feature>
<dbReference type="InterPro" id="IPR000938">
    <property type="entry name" value="CAP-Gly_domain"/>
</dbReference>
<dbReference type="PANTHER" id="PTHR11375">
    <property type="entry name" value="ACIDIC LEUCINE-RICH NUCLEAR PHOSPHOPROTEIN 32"/>
    <property type="match status" value="1"/>
</dbReference>
<dbReference type="GO" id="GO:0004674">
    <property type="term" value="F:protein serine/threonine kinase activity"/>
    <property type="evidence" value="ECO:0007669"/>
    <property type="project" value="UniProtKB-KW"/>
</dbReference>
<dbReference type="Proteomes" id="UP000693970">
    <property type="component" value="Unassembled WGS sequence"/>
</dbReference>
<feature type="region of interest" description="Disordered" evidence="5">
    <location>
        <begin position="294"/>
        <end position="326"/>
    </location>
</feature>
<dbReference type="InterPro" id="IPR044079">
    <property type="entry name" value="Ubl_TBCE"/>
</dbReference>
<accession>A0A9K3KHE8</accession>
<evidence type="ECO:0000256" key="3">
    <source>
        <dbReference type="PROSITE-ProRule" id="PRU00221"/>
    </source>
</evidence>
<dbReference type="EMBL" id="JAGRRH010000023">
    <property type="protein sequence ID" value="KAG7343685.1"/>
    <property type="molecule type" value="Genomic_DNA"/>
</dbReference>
<reference evidence="7" key="2">
    <citation type="submission" date="2021-04" db="EMBL/GenBank/DDBJ databases">
        <authorList>
            <person name="Podell S."/>
        </authorList>
    </citation>
    <scope>NUCLEOTIDE SEQUENCE</scope>
    <source>
        <strain evidence="7">Hildebrandi</strain>
    </source>
</reference>
<reference evidence="7" key="1">
    <citation type="journal article" date="2021" name="Sci. Rep.">
        <title>Diploid genomic architecture of Nitzschia inconspicua, an elite biomass production diatom.</title>
        <authorList>
            <person name="Oliver A."/>
            <person name="Podell S."/>
            <person name="Pinowska A."/>
            <person name="Traller J.C."/>
            <person name="Smith S.R."/>
            <person name="McClure R."/>
            <person name="Beliaev A."/>
            <person name="Bohutskyi P."/>
            <person name="Hill E.A."/>
            <person name="Rabines A."/>
            <person name="Zheng H."/>
            <person name="Allen L.Z."/>
            <person name="Kuo A."/>
            <person name="Grigoriev I.V."/>
            <person name="Allen A.E."/>
            <person name="Hazlebeck D."/>
            <person name="Allen E.E."/>
        </authorList>
    </citation>
    <scope>NUCLEOTIDE SEQUENCE</scope>
    <source>
        <strain evidence="7">Hildebrandi</strain>
    </source>
</reference>
<feature type="compositionally biased region" description="Polar residues" evidence="5">
    <location>
        <begin position="294"/>
        <end position="307"/>
    </location>
</feature>
<dbReference type="PROSITE" id="PS50294">
    <property type="entry name" value="WD_REPEATS_REGION"/>
    <property type="match status" value="1"/>
</dbReference>
<dbReference type="PROSITE" id="PS00678">
    <property type="entry name" value="WD_REPEATS_1"/>
    <property type="match status" value="1"/>
</dbReference>
<comment type="caution">
    <text evidence="7">The sequence shown here is derived from an EMBL/GenBank/DDBJ whole genome shotgun (WGS) entry which is preliminary data.</text>
</comment>